<dbReference type="AlphaFoldDB" id="D1AMF2"/>
<dbReference type="GO" id="GO:0002197">
    <property type="term" value="C:xanthine dehydrogenase complex"/>
    <property type="evidence" value="ECO:0007669"/>
    <property type="project" value="InterPro"/>
</dbReference>
<accession>D1AMF2</accession>
<dbReference type="HOGENOM" id="CLU_001681_2_1_0"/>
<dbReference type="PANTHER" id="PTHR11908:SF132">
    <property type="entry name" value="ALDEHYDE OXIDASE 1-RELATED"/>
    <property type="match status" value="1"/>
</dbReference>
<proteinExistence type="predicted"/>
<dbReference type="EMBL" id="CP001739">
    <property type="protein sequence ID" value="ACZ09526.1"/>
    <property type="molecule type" value="Genomic_DNA"/>
</dbReference>
<reference evidence="5" key="1">
    <citation type="submission" date="2009-09" db="EMBL/GenBank/DDBJ databases">
        <title>The complete chromosome of Sebaldella termitidis ATCC 33386.</title>
        <authorList>
            <consortium name="US DOE Joint Genome Institute (JGI-PGF)"/>
            <person name="Lucas S."/>
            <person name="Copeland A."/>
            <person name="Lapidus A."/>
            <person name="Glavina del Rio T."/>
            <person name="Dalin E."/>
            <person name="Tice H."/>
            <person name="Bruce D."/>
            <person name="Goodwin L."/>
            <person name="Pitluck S."/>
            <person name="Kyrpides N."/>
            <person name="Mavromatis K."/>
            <person name="Ivanova N."/>
            <person name="Mikhailova N."/>
            <person name="Sims D."/>
            <person name="Meincke L."/>
            <person name="Brettin T."/>
            <person name="Detter J.C."/>
            <person name="Han C."/>
            <person name="Larimer F."/>
            <person name="Land M."/>
            <person name="Hauser L."/>
            <person name="Markowitz V."/>
            <person name="Cheng J.F."/>
            <person name="Hugenholtz P."/>
            <person name="Woyke T."/>
            <person name="Wu D."/>
            <person name="Eisen J.A."/>
        </authorList>
    </citation>
    <scope>NUCLEOTIDE SEQUENCE [LARGE SCALE GENOMIC DNA]</scope>
    <source>
        <strain evidence="5">ATCC 33386 / NCTC 11300</strain>
    </source>
</reference>
<dbReference type="Pfam" id="PF01315">
    <property type="entry name" value="Ald_Xan_dh_C"/>
    <property type="match status" value="1"/>
</dbReference>
<dbReference type="SMART" id="SM01008">
    <property type="entry name" value="Ald_Xan_dh_C"/>
    <property type="match status" value="1"/>
</dbReference>
<dbReference type="NCBIfam" id="NF043082">
    <property type="entry name" value="XdhA_XDHase"/>
    <property type="match status" value="1"/>
</dbReference>
<evidence type="ECO:0000259" key="3">
    <source>
        <dbReference type="SMART" id="SM01008"/>
    </source>
</evidence>
<dbReference type="InterPro" id="IPR016208">
    <property type="entry name" value="Ald_Oxase/xanthine_DH-like"/>
</dbReference>
<dbReference type="Gene3D" id="3.30.365.10">
    <property type="entry name" value="Aldehyde oxidase/xanthine dehydrogenase, molybdopterin binding domain"/>
    <property type="match status" value="4"/>
</dbReference>
<dbReference type="STRING" id="526218.Sterm_2681"/>
<dbReference type="PANTHER" id="PTHR11908">
    <property type="entry name" value="XANTHINE DEHYDROGENASE"/>
    <property type="match status" value="1"/>
</dbReference>
<dbReference type="Pfam" id="PF20256">
    <property type="entry name" value="MoCoBD_2"/>
    <property type="match status" value="1"/>
</dbReference>
<dbReference type="InterPro" id="IPR008274">
    <property type="entry name" value="AldOxase/xan_DH_MoCoBD1"/>
</dbReference>
<keyword evidence="5" id="KW-1185">Reference proteome</keyword>
<dbReference type="Gene3D" id="3.90.1170.50">
    <property type="entry name" value="Aldehyde oxidase/xanthine dehydrogenase, a/b hammerhead"/>
    <property type="match status" value="1"/>
</dbReference>
<dbReference type="InterPro" id="IPR037165">
    <property type="entry name" value="AldOxase/xan_DH_Mopterin-bd_sf"/>
</dbReference>
<dbReference type="Pfam" id="PF02738">
    <property type="entry name" value="MoCoBD_1"/>
    <property type="match status" value="1"/>
</dbReference>
<evidence type="ECO:0000313" key="4">
    <source>
        <dbReference type="EMBL" id="ACZ09526.1"/>
    </source>
</evidence>
<dbReference type="InterPro" id="IPR000674">
    <property type="entry name" value="Ald_Oxase/Xan_DH_a/b"/>
</dbReference>
<evidence type="ECO:0000256" key="2">
    <source>
        <dbReference type="ARBA" id="ARBA00023002"/>
    </source>
</evidence>
<organism evidence="4 5">
    <name type="scientific">Sebaldella termitidis (strain ATCC 33386 / NCTC 11300)</name>
    <dbReference type="NCBI Taxonomy" id="526218"/>
    <lineage>
        <taxon>Bacteria</taxon>
        <taxon>Fusobacteriati</taxon>
        <taxon>Fusobacteriota</taxon>
        <taxon>Fusobacteriia</taxon>
        <taxon>Fusobacteriales</taxon>
        <taxon>Leptotrichiaceae</taxon>
        <taxon>Sebaldella</taxon>
    </lineage>
</organism>
<dbReference type="SUPFAM" id="SSF56003">
    <property type="entry name" value="Molybdenum cofactor-binding domain"/>
    <property type="match status" value="1"/>
</dbReference>
<dbReference type="InterPro" id="IPR050028">
    <property type="entry name" value="XdhA_XDHase"/>
</dbReference>
<keyword evidence="1" id="KW-0500">Molybdenum</keyword>
<dbReference type="KEGG" id="str:Sterm_2681"/>
<dbReference type="InterPro" id="IPR036856">
    <property type="entry name" value="Ald_Oxase/Xan_DH_a/b_sf"/>
</dbReference>
<dbReference type="eggNOG" id="COG1529">
    <property type="taxonomic scope" value="Bacteria"/>
</dbReference>
<dbReference type="GO" id="GO:0004854">
    <property type="term" value="F:xanthine dehydrogenase activity"/>
    <property type="evidence" value="ECO:0007669"/>
    <property type="project" value="InterPro"/>
</dbReference>
<dbReference type="NCBIfam" id="NF007426">
    <property type="entry name" value="PRK09970.1"/>
    <property type="match status" value="1"/>
</dbReference>
<dbReference type="SUPFAM" id="SSF54665">
    <property type="entry name" value="CO dehydrogenase molybdoprotein N-domain-like"/>
    <property type="match status" value="1"/>
</dbReference>
<reference evidence="4 5" key="2">
    <citation type="journal article" date="2010" name="Stand. Genomic Sci.">
        <title>Complete genome sequence of Sebaldella termitidis type strain (NCTC 11300).</title>
        <authorList>
            <person name="Harmon-Smith M."/>
            <person name="Celia L."/>
            <person name="Chertkov O."/>
            <person name="Lapidus A."/>
            <person name="Copeland A."/>
            <person name="Glavina Del Rio T."/>
            <person name="Nolan M."/>
            <person name="Lucas S."/>
            <person name="Tice H."/>
            <person name="Cheng J.F."/>
            <person name="Han C."/>
            <person name="Detter J.C."/>
            <person name="Bruce D."/>
            <person name="Goodwin L."/>
            <person name="Pitluck S."/>
            <person name="Pati A."/>
            <person name="Liolios K."/>
            <person name="Ivanova N."/>
            <person name="Mavromatis K."/>
            <person name="Mikhailova N."/>
            <person name="Chen A."/>
            <person name="Palaniappan K."/>
            <person name="Land M."/>
            <person name="Hauser L."/>
            <person name="Chang Y.J."/>
            <person name="Jeffries C.D."/>
            <person name="Brettin T."/>
            <person name="Goker M."/>
            <person name="Beck B."/>
            <person name="Bristow J."/>
            <person name="Eisen J.A."/>
            <person name="Markowitz V."/>
            <person name="Hugenholtz P."/>
            <person name="Kyrpides N.C."/>
            <person name="Klenk H.P."/>
            <person name="Chen F."/>
        </authorList>
    </citation>
    <scope>NUCLEOTIDE SEQUENCE [LARGE SCALE GENOMIC DNA]</scope>
    <source>
        <strain evidence="5">ATCC 33386 / NCTC 11300</strain>
    </source>
</reference>
<dbReference type="GO" id="GO:0005506">
    <property type="term" value="F:iron ion binding"/>
    <property type="evidence" value="ECO:0007669"/>
    <property type="project" value="InterPro"/>
</dbReference>
<feature type="domain" description="Aldehyde oxidase/xanthine dehydrogenase a/b hammerhead" evidence="3">
    <location>
        <begin position="20"/>
        <end position="136"/>
    </location>
</feature>
<dbReference type="Proteomes" id="UP000000845">
    <property type="component" value="Chromosome"/>
</dbReference>
<gene>
    <name evidence="4" type="ordered locus">Sterm_2681</name>
</gene>
<evidence type="ECO:0000256" key="1">
    <source>
        <dbReference type="ARBA" id="ARBA00022505"/>
    </source>
</evidence>
<sequence length="763" mass="83375">MSYKIIGQSVERWDAIAKVQGKADYTADLPKKNVLYGKILRATIAHGLVKKLDVSEALKVEGVIKVLTPDDLPDLKFPTAGHPYTLDPKLADIADRNILTKRVRLYGDEIAAVIAENELAAEKALEKIKVEYEEFPFYLSPEEALAEGAVEIHDGSKNLIASTKAVVGDLKKGLEEADHIIEGEYKTQIVQHCHMENQIAYAYKGSDQRWVCVSSTQIPHICRRILGEAFGMPWGKFRVVKPFIGGGFGNKQDVTIEPLAVAMSMAVGGEPVMVELQREESIAWTRVRHAISYKVKLGVKKDGTITALEMDAVSNNGAYASHGHSIAGKGAGILQSLYKMPNMEYNSKTVYTNTASAGAMRGYGVPQVIFAMESIIEKAAKELGIDPVELRLKNLVGPNTENPVSHVMFFSNKLKECVEEGMKNFSWDERKKQADSQKTGDFRRGVGMAVFAYATGVYPKSLEIGGCRLTLNQDGTVKLMVGATEIGQGSDTVFKQMVAETTGIPYDHIYTDMNTDTDYSPFDTGAYASRQSYVSGMAVRKAAIELKEKILDAVKKFDDIDQLHTDIVNGNIVYKHSGEVIQSVGDLALKSYYDLANGECITAEVSNNFHSNSNAMGATFADVEVDIKTGKVKILNILNVHDSGHILNPLLASGQVEGGMGMAVAYALAEELRYDEKTGAPLNNNLLDYKMPTSMDLPDMETLFVEEDDPMGPYGNKALGEPPICSPAAAIRNAVLDAIGIEVDELPIKPQKLMEILKNNGIV</sequence>
<dbReference type="RefSeq" id="WP_012862120.1">
    <property type="nucleotide sequence ID" value="NC_013517.1"/>
</dbReference>
<keyword evidence="2" id="KW-0560">Oxidoreductase</keyword>
<evidence type="ECO:0000313" key="5">
    <source>
        <dbReference type="Proteomes" id="UP000000845"/>
    </source>
</evidence>
<protein>
    <submittedName>
        <fullName evidence="4">Aldehyde oxidase and xanthine dehydrogenase molybdopterin binding protein</fullName>
    </submittedName>
</protein>
<name>D1AMF2_SEBTE</name>
<dbReference type="InterPro" id="IPR046867">
    <property type="entry name" value="AldOxase/xan_DH_MoCoBD2"/>
</dbReference>